<gene>
    <name evidence="4 5" type="primary">mshB</name>
    <name evidence="5" type="ORF">I6G95_07245</name>
    <name evidence="6" type="ORF">I6H48_07820</name>
</gene>
<sequence>MKLLFVHAHPDDESIWTGGLIAAAARSGASVSVVTCTMGELGEVIGAPYQGLVADEADQLGGFRVAELRSALRALGANAPENAPRFLGGAGRWRDSGMAGDKGNEHPRAFVNSGDEAVAQLRTILDELQPDLVITYDADGGYGHPDHIRAHDITVAACGNRFPTLWAVTDREAMAAGLDAITVVPESWQSCDVDDFATVTGHFEVQLDDAAVAAKVEAMRAHATQVWFADGSVSEVNPDAVYGQTDGSGRARAVWAFSNLLCQPVTPTEAYRFGTATAASMEALGELVNIQLLSEPVASVDSVPGVDLAAEGSADDE</sequence>
<dbReference type="AlphaFoldDB" id="A0AB37G5S2"/>
<dbReference type="HAMAP" id="MF_01696">
    <property type="entry name" value="MshB"/>
    <property type="match status" value="1"/>
</dbReference>
<dbReference type="Gene3D" id="3.40.50.10320">
    <property type="entry name" value="LmbE-like"/>
    <property type="match status" value="1"/>
</dbReference>
<evidence type="ECO:0000256" key="4">
    <source>
        <dbReference type="HAMAP-Rule" id="MF_01696"/>
    </source>
</evidence>
<evidence type="ECO:0000313" key="6">
    <source>
        <dbReference type="EMBL" id="QQB81885.1"/>
    </source>
</evidence>
<feature type="binding site" evidence="4">
    <location>
        <position position="9"/>
    </location>
    <ligand>
        <name>Zn(2+)</name>
        <dbReference type="ChEBI" id="CHEBI:29105"/>
    </ligand>
</feature>
<dbReference type="NCBIfam" id="TIGR03445">
    <property type="entry name" value="mycothiol_MshB"/>
    <property type="match status" value="1"/>
</dbReference>
<dbReference type="Proteomes" id="UP000595198">
    <property type="component" value="Chromosome"/>
</dbReference>
<keyword evidence="8" id="KW-1185">Reference proteome</keyword>
<reference evidence="7 8" key="1">
    <citation type="submission" date="2020-12" db="EMBL/GenBank/DDBJ databases">
        <title>FDA dAtabase for Regulatory Grade micrObial Sequences (FDA-ARGOS): Supporting development and validation of Infectious Disease Dx tests.</title>
        <authorList>
            <person name="Sproer C."/>
            <person name="Gronow S."/>
            <person name="Severitt S."/>
            <person name="Schroder I."/>
            <person name="Tallon L."/>
            <person name="Sadzewicz L."/>
            <person name="Zhao X."/>
            <person name="Boylan J."/>
            <person name="Ott S."/>
            <person name="Bowen H."/>
            <person name="Vavikolanu K."/>
            <person name="Mehta A."/>
            <person name="Aluvathingal J."/>
            <person name="Nadendla S."/>
            <person name="Lowell S."/>
            <person name="Myers T."/>
            <person name="Yan Y."/>
            <person name="Sichtig H."/>
        </authorList>
    </citation>
    <scope>NUCLEOTIDE SEQUENCE [LARGE SCALE GENOMIC DNA]</scope>
    <source>
        <strain evidence="5 7">FDAARGOS_938</strain>
        <strain evidence="6 8">FDAARGOS_991</strain>
    </source>
</reference>
<dbReference type="EC" id="3.5.1.103" evidence="4"/>
<evidence type="ECO:0000313" key="5">
    <source>
        <dbReference type="EMBL" id="QPR30046.1"/>
    </source>
</evidence>
<dbReference type="EMBL" id="CP066023">
    <property type="protein sequence ID" value="QQB81885.1"/>
    <property type="molecule type" value="Genomic_DNA"/>
</dbReference>
<keyword evidence="1 4" id="KW-0479">Metal-binding</keyword>
<comment type="cofactor">
    <cofactor evidence="4">
        <name>Zn(2+)</name>
        <dbReference type="ChEBI" id="CHEBI:29105"/>
    </cofactor>
    <text evidence="4">Binds 1 zinc ion per subunit.</text>
</comment>
<evidence type="ECO:0000313" key="8">
    <source>
        <dbReference type="Proteomes" id="UP000595198"/>
    </source>
</evidence>
<dbReference type="SUPFAM" id="SSF102588">
    <property type="entry name" value="LmbE-like"/>
    <property type="match status" value="1"/>
</dbReference>
<comment type="similarity">
    <text evidence="4">Belongs to the MshB deacetylase family.</text>
</comment>
<dbReference type="EMBL" id="CP065628">
    <property type="protein sequence ID" value="QPR30046.1"/>
    <property type="molecule type" value="Genomic_DNA"/>
</dbReference>
<feature type="binding site" evidence="4">
    <location>
        <position position="147"/>
    </location>
    <ligand>
        <name>Zn(2+)</name>
        <dbReference type="ChEBI" id="CHEBI:29105"/>
    </ligand>
</feature>
<organism evidence="5 7">
    <name type="scientific">Corynebacterium amycolatum</name>
    <dbReference type="NCBI Taxonomy" id="43765"/>
    <lineage>
        <taxon>Bacteria</taxon>
        <taxon>Bacillati</taxon>
        <taxon>Actinomycetota</taxon>
        <taxon>Actinomycetes</taxon>
        <taxon>Mycobacteriales</taxon>
        <taxon>Corynebacteriaceae</taxon>
        <taxon>Corynebacterium</taxon>
    </lineage>
</organism>
<dbReference type="PANTHER" id="PTHR12993">
    <property type="entry name" value="N-ACETYLGLUCOSAMINYL-PHOSPHATIDYLINOSITOL DE-N-ACETYLASE-RELATED"/>
    <property type="match status" value="1"/>
</dbReference>
<accession>A0AB37G5S2</accession>
<comment type="function">
    <text evidence="4">Catalyzes the deacetylation of 1D-myo-inositol 2-acetamido-2-deoxy-alpha-D-glucopyranoside (GlcNAc-Ins) in the mycothiol biosynthesis pathway.</text>
</comment>
<dbReference type="GO" id="GO:0008270">
    <property type="term" value="F:zinc ion binding"/>
    <property type="evidence" value="ECO:0007669"/>
    <property type="project" value="UniProtKB-UniRule"/>
</dbReference>
<dbReference type="Proteomes" id="UP000594774">
    <property type="component" value="Chromosome"/>
</dbReference>
<proteinExistence type="inferred from homology"/>
<keyword evidence="3 4" id="KW-0862">Zinc</keyword>
<dbReference type="RefSeq" id="WP_197914223.1">
    <property type="nucleotide sequence ID" value="NZ_CP065628.1"/>
</dbReference>
<dbReference type="PANTHER" id="PTHR12993:SF26">
    <property type="entry name" value="1D-MYO-INOSITOL 2-ACETAMIDO-2-DEOXY-ALPHA-D-GLUCOPYRANOSIDE DEACETYLASE"/>
    <property type="match status" value="1"/>
</dbReference>
<dbReference type="InterPro" id="IPR017810">
    <property type="entry name" value="Mycothiol_biosynthesis_MshB"/>
</dbReference>
<evidence type="ECO:0000313" key="7">
    <source>
        <dbReference type="Proteomes" id="UP000594774"/>
    </source>
</evidence>
<protein>
    <recommendedName>
        <fullName evidence="4">1D-myo-inositol 2-acetamido-2-deoxy-alpha-D-glucopyranoside deacetylase</fullName>
        <shortName evidence="4">GlcNAc-Ins deacetylase</shortName>
        <ecNumber evidence="4">3.5.1.103</ecNumber>
    </recommendedName>
    <alternativeName>
        <fullName evidence="4">N-acetyl-1-D-myo-inositol-2-amino-2-deoxy-alpha-D-glucopyranoside deacetylase</fullName>
    </alternativeName>
</protein>
<name>A0AB37G5S2_CORAY</name>
<comment type="catalytic activity">
    <reaction evidence="4">
        <text>1D-myo-inositol 2-acetamido-2-deoxy-alpha-D-glucopyranoside + H2O = 1D-myo-inositol 2-amino-2-deoxy-alpha-D-glucopyranoside + acetate</text>
        <dbReference type="Rhea" id="RHEA:26180"/>
        <dbReference type="ChEBI" id="CHEBI:15377"/>
        <dbReference type="ChEBI" id="CHEBI:30089"/>
        <dbReference type="ChEBI" id="CHEBI:52442"/>
        <dbReference type="ChEBI" id="CHEBI:58886"/>
        <dbReference type="EC" id="3.5.1.103"/>
    </reaction>
</comment>
<feature type="binding site" evidence="4">
    <location>
        <position position="12"/>
    </location>
    <ligand>
        <name>Zn(2+)</name>
        <dbReference type="ChEBI" id="CHEBI:29105"/>
    </ligand>
</feature>
<dbReference type="GO" id="GO:0010125">
    <property type="term" value="P:mycothiol biosynthetic process"/>
    <property type="evidence" value="ECO:0007669"/>
    <property type="project" value="UniProtKB-UniRule"/>
</dbReference>
<dbReference type="InterPro" id="IPR003737">
    <property type="entry name" value="GlcNAc_PI_deacetylase-related"/>
</dbReference>
<keyword evidence="2 4" id="KW-0378">Hydrolase</keyword>
<dbReference type="InterPro" id="IPR024078">
    <property type="entry name" value="LmbE-like_dom_sf"/>
</dbReference>
<dbReference type="Pfam" id="PF02585">
    <property type="entry name" value="PIG-L"/>
    <property type="match status" value="1"/>
</dbReference>
<evidence type="ECO:0000256" key="3">
    <source>
        <dbReference type="ARBA" id="ARBA00022833"/>
    </source>
</evidence>
<evidence type="ECO:0000256" key="1">
    <source>
        <dbReference type="ARBA" id="ARBA00022723"/>
    </source>
</evidence>
<dbReference type="GO" id="GO:0035595">
    <property type="term" value="F:N-acetylglucosaminylinositol deacetylase activity"/>
    <property type="evidence" value="ECO:0007669"/>
    <property type="project" value="UniProtKB-EC"/>
</dbReference>
<evidence type="ECO:0000256" key="2">
    <source>
        <dbReference type="ARBA" id="ARBA00022801"/>
    </source>
</evidence>